<gene>
    <name evidence="1" type="ORF">RhiirC2_788599</name>
</gene>
<comment type="caution">
    <text evidence="1">The sequence shown here is derived from an EMBL/GenBank/DDBJ whole genome shotgun (WGS) entry which is preliminary data.</text>
</comment>
<evidence type="ECO:0000313" key="2">
    <source>
        <dbReference type="Proteomes" id="UP000233469"/>
    </source>
</evidence>
<protein>
    <submittedName>
        <fullName evidence="1">Uncharacterized protein</fullName>
    </submittedName>
</protein>
<sequence>MGSVINFVPPNDASDWLYIDQPVIVYDTEYTGDDGDLNINDNELNAILANTGNKSESFI</sequence>
<name>A0A2N1MPT2_9GLOM</name>
<organism evidence="1 2">
    <name type="scientific">Rhizophagus irregularis</name>
    <dbReference type="NCBI Taxonomy" id="588596"/>
    <lineage>
        <taxon>Eukaryota</taxon>
        <taxon>Fungi</taxon>
        <taxon>Fungi incertae sedis</taxon>
        <taxon>Mucoromycota</taxon>
        <taxon>Glomeromycotina</taxon>
        <taxon>Glomeromycetes</taxon>
        <taxon>Glomerales</taxon>
        <taxon>Glomeraceae</taxon>
        <taxon>Rhizophagus</taxon>
    </lineage>
</organism>
<evidence type="ECO:0000313" key="1">
    <source>
        <dbReference type="EMBL" id="PKK63640.1"/>
    </source>
</evidence>
<dbReference type="Proteomes" id="UP000233469">
    <property type="component" value="Unassembled WGS sequence"/>
</dbReference>
<accession>A0A2N1MPT2</accession>
<reference evidence="1 2" key="2">
    <citation type="submission" date="2017-10" db="EMBL/GenBank/DDBJ databases">
        <title>Extensive intraspecific genome diversity in a model arbuscular mycorrhizal fungus.</title>
        <authorList>
            <person name="Chen E.C.H."/>
            <person name="Morin E."/>
            <person name="Baudet D."/>
            <person name="Noel J."/>
            <person name="Ndikumana S."/>
            <person name="Charron P."/>
            <person name="St-Onge C."/>
            <person name="Giorgi J."/>
            <person name="Grigoriev I.V."/>
            <person name="Roux C."/>
            <person name="Martin F.M."/>
            <person name="Corradi N."/>
        </authorList>
    </citation>
    <scope>NUCLEOTIDE SEQUENCE [LARGE SCALE GENOMIC DNA]</scope>
    <source>
        <strain evidence="1 2">C2</strain>
    </source>
</reference>
<proteinExistence type="predicted"/>
<dbReference type="EMBL" id="LLXL01001604">
    <property type="protein sequence ID" value="PKK63640.1"/>
    <property type="molecule type" value="Genomic_DNA"/>
</dbReference>
<dbReference type="AlphaFoldDB" id="A0A2N1MPT2"/>
<reference evidence="1 2" key="1">
    <citation type="submission" date="2016-04" db="EMBL/GenBank/DDBJ databases">
        <title>Genome analyses suggest a sexual origin of heterokaryosis in a supposedly ancient asexual fungus.</title>
        <authorList>
            <person name="Ropars J."/>
            <person name="Sedzielewska K."/>
            <person name="Noel J."/>
            <person name="Charron P."/>
            <person name="Farinelli L."/>
            <person name="Marton T."/>
            <person name="Kruger M."/>
            <person name="Pelin A."/>
            <person name="Brachmann A."/>
            <person name="Corradi N."/>
        </authorList>
    </citation>
    <scope>NUCLEOTIDE SEQUENCE [LARGE SCALE GENOMIC DNA]</scope>
    <source>
        <strain evidence="1 2">C2</strain>
    </source>
</reference>